<accession>A0ACC0DB56</accession>
<dbReference type="Proteomes" id="UP001497680">
    <property type="component" value="Unassembled WGS sequence"/>
</dbReference>
<name>A0ACC0DB56_9PEZI</name>
<protein>
    <submittedName>
        <fullName evidence="1">Uncharacterized protein</fullName>
    </submittedName>
</protein>
<comment type="caution">
    <text evidence="1">The sequence shown here is derived from an EMBL/GenBank/DDBJ whole genome shotgun (WGS) entry which is preliminary data.</text>
</comment>
<keyword evidence="2" id="KW-1185">Reference proteome</keyword>
<organism evidence="1 2">
    <name type="scientific">Hypoxylon rubiginosum</name>
    <dbReference type="NCBI Taxonomy" id="110542"/>
    <lineage>
        <taxon>Eukaryota</taxon>
        <taxon>Fungi</taxon>
        <taxon>Dikarya</taxon>
        <taxon>Ascomycota</taxon>
        <taxon>Pezizomycotina</taxon>
        <taxon>Sordariomycetes</taxon>
        <taxon>Xylariomycetidae</taxon>
        <taxon>Xylariales</taxon>
        <taxon>Hypoxylaceae</taxon>
        <taxon>Hypoxylon</taxon>
    </lineage>
</organism>
<reference evidence="1 2" key="1">
    <citation type="journal article" date="2022" name="New Phytol.">
        <title>Ecological generalism drives hyperdiversity of secondary metabolite gene clusters in xylarialean endophytes.</title>
        <authorList>
            <person name="Franco M.E.E."/>
            <person name="Wisecaver J.H."/>
            <person name="Arnold A.E."/>
            <person name="Ju Y.M."/>
            <person name="Slot J.C."/>
            <person name="Ahrendt S."/>
            <person name="Moore L.P."/>
            <person name="Eastman K.E."/>
            <person name="Scott K."/>
            <person name="Konkel Z."/>
            <person name="Mondo S.J."/>
            <person name="Kuo A."/>
            <person name="Hayes R.D."/>
            <person name="Haridas S."/>
            <person name="Andreopoulos B."/>
            <person name="Riley R."/>
            <person name="LaButti K."/>
            <person name="Pangilinan J."/>
            <person name="Lipzen A."/>
            <person name="Amirebrahimi M."/>
            <person name="Yan J."/>
            <person name="Adam C."/>
            <person name="Keymanesh K."/>
            <person name="Ng V."/>
            <person name="Louie K."/>
            <person name="Northen T."/>
            <person name="Drula E."/>
            <person name="Henrissat B."/>
            <person name="Hsieh H.M."/>
            <person name="Youens-Clark K."/>
            <person name="Lutzoni F."/>
            <person name="Miadlikowska J."/>
            <person name="Eastwood D.C."/>
            <person name="Hamelin R.C."/>
            <person name="Grigoriev I.V."/>
            <person name="U'Ren J.M."/>
        </authorList>
    </citation>
    <scope>NUCLEOTIDE SEQUENCE [LARGE SCALE GENOMIC DNA]</scope>
    <source>
        <strain evidence="1 2">ER1909</strain>
    </source>
</reference>
<dbReference type="EMBL" id="MU394293">
    <property type="protein sequence ID" value="KAI6089987.1"/>
    <property type="molecule type" value="Genomic_DNA"/>
</dbReference>
<gene>
    <name evidence="1" type="ORF">F4821DRAFT_230373</name>
</gene>
<evidence type="ECO:0000313" key="2">
    <source>
        <dbReference type="Proteomes" id="UP001497680"/>
    </source>
</evidence>
<sequence>MVSAQQQVLGTPELLEIILANLPACDLLCRAPRVSKEWKASIDRSPKIQKRVFKRADPNPHTTKRFLQNMLIFPNVFNYPTLRFRGRRGPKPHINMCFNMPKNQSACRERYGSWREMQVARPPFTTLRWHVRGADEMHKRLRLPGLAVEFEFPEGLRLGDYYDLLCGTTFLQYSHAAWGPLYVGSRKICLSGDAAQRWRSERRAAADRVGIILVEQRMYSGSRVELDDREREQLSTPIDLEKFSTNLVKFERLEMVEQTEGIPWSFVEQDLDGPRRLEAMREFLRVTQTPCEPLSYSERLEYY</sequence>
<proteinExistence type="predicted"/>
<evidence type="ECO:0000313" key="1">
    <source>
        <dbReference type="EMBL" id="KAI6089987.1"/>
    </source>
</evidence>